<sequence length="608" mass="63275">MNDATMSLEGCECPRKSGGGICTAEAAVRGALESSSTSLSCRSPSKGRLSRPPGASTVSAHVSWQSPLTLLISFRSSANCRHRGVAVEIGQRSSPMRLMPFSSSNLDCPKTAAGLLMCTMKPRHSLEEAALALLGGAACLCARAPGGAGPLAAAEDDAPAAGGAALGRLRARVGAPLGFAAHHGVHGFHGLCGQAEADVDYWTRRGLLLPPLAGVPSAEACRTRCFEEGGCMVWSWQGDSCFLKALEQGEHPIGKHKEGVVSGGLPCDMDSMAPYQSLFCLSLVMPSGYELDLLTMQRDRGISIFKCDDVAIYSNESFEVAPGVTTHAIDSDLKCDVGGEFGTALNLEIFMEVWKHVLKDKRFEQQMWTVKVDADAVFFPDRLRAALPHHLEQEQGVYLNNCKFGMHGPLEVFSRRAVHTWAEGMQKCQEHFLEVCSGPCNWGEDLFIDQCAGKFLEAKRDDDWTLLAEEHCVPDPRHKGEWRTCAGGQAAFHPFKTEQGYLDCMTAAQAAPSAAAAAGAPTPPGAAPGGAVPAPEGAPAPPPGGAPDGAAPGGPALGTPAAPAGAAGLGGAAPPEDEPPLAVPPQAGGAPAANEADTEAAAASTAPA</sequence>
<dbReference type="Gene3D" id="3.50.4.10">
    <property type="entry name" value="Hepatocyte Growth Factor"/>
    <property type="match status" value="1"/>
</dbReference>
<dbReference type="EMBL" id="CAUYUJ010015338">
    <property type="protein sequence ID" value="CAK0852748.1"/>
    <property type="molecule type" value="Genomic_DNA"/>
</dbReference>
<evidence type="ECO:0000313" key="2">
    <source>
        <dbReference type="EMBL" id="CAK0852748.1"/>
    </source>
</evidence>
<feature type="compositionally biased region" description="Low complexity" evidence="1">
    <location>
        <begin position="557"/>
        <end position="566"/>
    </location>
</feature>
<feature type="compositionally biased region" description="Low complexity" evidence="1">
    <location>
        <begin position="584"/>
        <end position="608"/>
    </location>
</feature>
<evidence type="ECO:0000313" key="3">
    <source>
        <dbReference type="Proteomes" id="UP001189429"/>
    </source>
</evidence>
<dbReference type="Proteomes" id="UP001189429">
    <property type="component" value="Unassembled WGS sequence"/>
</dbReference>
<organism evidence="2 3">
    <name type="scientific">Prorocentrum cordatum</name>
    <dbReference type="NCBI Taxonomy" id="2364126"/>
    <lineage>
        <taxon>Eukaryota</taxon>
        <taxon>Sar</taxon>
        <taxon>Alveolata</taxon>
        <taxon>Dinophyceae</taxon>
        <taxon>Prorocentrales</taxon>
        <taxon>Prorocentraceae</taxon>
        <taxon>Prorocentrum</taxon>
    </lineage>
</organism>
<evidence type="ECO:0000256" key="1">
    <source>
        <dbReference type="SAM" id="MobiDB-lite"/>
    </source>
</evidence>
<protein>
    <recommendedName>
        <fullName evidence="4">Hexosyltransferase</fullName>
    </recommendedName>
</protein>
<proteinExistence type="predicted"/>
<reference evidence="2" key="1">
    <citation type="submission" date="2023-10" db="EMBL/GenBank/DDBJ databases">
        <authorList>
            <person name="Chen Y."/>
            <person name="Shah S."/>
            <person name="Dougan E. K."/>
            <person name="Thang M."/>
            <person name="Chan C."/>
        </authorList>
    </citation>
    <scope>NUCLEOTIDE SEQUENCE [LARGE SCALE GENOMIC DNA]</scope>
</reference>
<gene>
    <name evidence="2" type="ORF">PCOR1329_LOCUS44434</name>
</gene>
<feature type="region of interest" description="Disordered" evidence="1">
    <location>
        <begin position="37"/>
        <end position="58"/>
    </location>
</feature>
<dbReference type="SUPFAM" id="SSF57414">
    <property type="entry name" value="Hairpin loop containing domain-like"/>
    <property type="match status" value="1"/>
</dbReference>
<evidence type="ECO:0008006" key="4">
    <source>
        <dbReference type="Google" id="ProtNLM"/>
    </source>
</evidence>
<feature type="non-terminal residue" evidence="2">
    <location>
        <position position="608"/>
    </location>
</feature>
<accession>A0ABN9U532</accession>
<feature type="region of interest" description="Disordered" evidence="1">
    <location>
        <begin position="516"/>
        <end position="608"/>
    </location>
</feature>
<comment type="caution">
    <text evidence="2">The sequence shown here is derived from an EMBL/GenBank/DDBJ whole genome shotgun (WGS) entry which is preliminary data.</text>
</comment>
<feature type="compositionally biased region" description="Pro residues" evidence="1">
    <location>
        <begin position="536"/>
        <end position="545"/>
    </location>
</feature>
<keyword evidence="3" id="KW-1185">Reference proteome</keyword>
<name>A0ABN9U532_9DINO</name>